<feature type="transmembrane region" description="Helical" evidence="10">
    <location>
        <begin position="154"/>
        <end position="173"/>
    </location>
</feature>
<dbReference type="EMBL" id="NVUL01000004">
    <property type="protein sequence ID" value="PCI81655.1"/>
    <property type="molecule type" value="Genomic_DNA"/>
</dbReference>
<keyword evidence="4 10" id="KW-1003">Cell membrane</keyword>
<keyword evidence="11" id="KW-0966">Cell projection</keyword>
<dbReference type="Proteomes" id="UP000218767">
    <property type="component" value="Unassembled WGS sequence"/>
</dbReference>
<evidence type="ECO:0000256" key="9">
    <source>
        <dbReference type="NCBIfam" id="TIGR01400"/>
    </source>
</evidence>
<evidence type="ECO:0000256" key="8">
    <source>
        <dbReference type="ARBA" id="ARBA00023143"/>
    </source>
</evidence>
<dbReference type="GO" id="GO:0044780">
    <property type="term" value="P:bacterial-type flagellum assembly"/>
    <property type="evidence" value="ECO:0007669"/>
    <property type="project" value="UniProtKB-UniRule"/>
</dbReference>
<feature type="transmembrane region" description="Helical" evidence="10">
    <location>
        <begin position="126"/>
        <end position="147"/>
    </location>
</feature>
<evidence type="ECO:0000313" key="11">
    <source>
        <dbReference type="EMBL" id="PCI81655.1"/>
    </source>
</evidence>
<evidence type="ECO:0000313" key="12">
    <source>
        <dbReference type="Proteomes" id="UP000218767"/>
    </source>
</evidence>
<keyword evidence="11" id="KW-0969">Cilium</keyword>
<dbReference type="Pfam" id="PF01311">
    <property type="entry name" value="Bac_export_1"/>
    <property type="match status" value="1"/>
</dbReference>
<dbReference type="NCBIfam" id="TIGR01400">
    <property type="entry name" value="fliR"/>
    <property type="match status" value="1"/>
</dbReference>
<sequence>MEFSADEIIGWVTAFYWPFLRISALFMAAPIFGARTVPVRIRIILASLITVLLYPNMPDTSALDPLGPEGIVIAIQQILIGVLMGMTLHIMFAALVMSGMISATTMGLGFASTVDPQNGVQVTILGQYYLIMATLLFLSVDGHLLLLKVLADSFLAIPLSEGLLPMQVFWNLVVFSAEMFLTALLIALPIMVGVLLVNLGLGVVTRAAPQLNIFAVGFPATMLTGFVLVLLCQPLLAPLLMDLFSNSFDFLRLNLN</sequence>
<evidence type="ECO:0000256" key="2">
    <source>
        <dbReference type="ARBA" id="ARBA00009772"/>
    </source>
</evidence>
<keyword evidence="8 10" id="KW-0975">Bacterial flagellum</keyword>
<comment type="function">
    <text evidence="1 10">Role in flagellar biosynthesis.</text>
</comment>
<evidence type="ECO:0000256" key="4">
    <source>
        <dbReference type="ARBA" id="ARBA00022475"/>
    </source>
</evidence>
<name>A0A2A4XI01_9GAMM</name>
<keyword evidence="7 10" id="KW-0472">Membrane</keyword>
<evidence type="ECO:0000256" key="7">
    <source>
        <dbReference type="ARBA" id="ARBA00023136"/>
    </source>
</evidence>
<dbReference type="AlphaFoldDB" id="A0A2A4XI01"/>
<comment type="caution">
    <text evidence="11">The sequence shown here is derived from an EMBL/GenBank/DDBJ whole genome shotgun (WGS) entry which is preliminary data.</text>
</comment>
<feature type="transmembrane region" description="Helical" evidence="10">
    <location>
        <begin position="213"/>
        <end position="236"/>
    </location>
</feature>
<feature type="transmembrane region" description="Helical" evidence="10">
    <location>
        <begin position="179"/>
        <end position="201"/>
    </location>
</feature>
<accession>A0A2A4XI01</accession>
<evidence type="ECO:0000256" key="5">
    <source>
        <dbReference type="ARBA" id="ARBA00022692"/>
    </source>
</evidence>
<comment type="similarity">
    <text evidence="2 10">Belongs to the FliR/MopE/SpaR family.</text>
</comment>
<dbReference type="InterPro" id="IPR002010">
    <property type="entry name" value="T3SS_IM_R"/>
</dbReference>
<gene>
    <name evidence="11" type="primary">fliR</name>
    <name evidence="11" type="ORF">COB20_01505</name>
</gene>
<dbReference type="GO" id="GO:0006605">
    <property type="term" value="P:protein targeting"/>
    <property type="evidence" value="ECO:0007669"/>
    <property type="project" value="UniProtKB-UniRule"/>
</dbReference>
<feature type="transmembrane region" description="Helical" evidence="10">
    <location>
        <begin position="15"/>
        <end position="34"/>
    </location>
</feature>
<feature type="transmembrane region" description="Helical" evidence="10">
    <location>
        <begin position="95"/>
        <end position="114"/>
    </location>
</feature>
<feature type="transmembrane region" description="Helical" evidence="10">
    <location>
        <begin position="41"/>
        <end position="58"/>
    </location>
</feature>
<keyword evidence="6 10" id="KW-1133">Transmembrane helix</keyword>
<proteinExistence type="inferred from homology"/>
<dbReference type="GO" id="GO:0009425">
    <property type="term" value="C:bacterial-type flagellum basal body"/>
    <property type="evidence" value="ECO:0007669"/>
    <property type="project" value="UniProtKB-SubCell"/>
</dbReference>
<keyword evidence="5 10" id="KW-0812">Transmembrane</keyword>
<dbReference type="PRINTS" id="PR00953">
    <property type="entry name" value="TYPE3IMRPROT"/>
</dbReference>
<keyword evidence="11" id="KW-0282">Flagellum</keyword>
<protein>
    <recommendedName>
        <fullName evidence="3 9">Flagellar biosynthetic protein FliR</fullName>
    </recommendedName>
</protein>
<dbReference type="InterPro" id="IPR006303">
    <property type="entry name" value="FliR"/>
</dbReference>
<organism evidence="11 12">
    <name type="scientific">SAR86 cluster bacterium</name>
    <dbReference type="NCBI Taxonomy" id="2030880"/>
    <lineage>
        <taxon>Bacteria</taxon>
        <taxon>Pseudomonadati</taxon>
        <taxon>Pseudomonadota</taxon>
        <taxon>Gammaproteobacteria</taxon>
        <taxon>SAR86 cluster</taxon>
    </lineage>
</organism>
<evidence type="ECO:0000256" key="1">
    <source>
        <dbReference type="ARBA" id="ARBA00002578"/>
    </source>
</evidence>
<dbReference type="PANTHER" id="PTHR30065:SF8">
    <property type="entry name" value="FLAGELLAR BIOSYNTHETIC PROTEIN FLIR"/>
    <property type="match status" value="1"/>
</dbReference>
<feature type="transmembrane region" description="Helical" evidence="10">
    <location>
        <begin position="70"/>
        <end position="88"/>
    </location>
</feature>
<comment type="subcellular location">
    <subcellularLocation>
        <location evidence="10">Cell membrane</location>
        <topology evidence="10">Multi-pass membrane protein</topology>
    </subcellularLocation>
    <subcellularLocation>
        <location evidence="10">Bacterial flagellum basal body</location>
    </subcellularLocation>
</comment>
<reference evidence="12" key="1">
    <citation type="submission" date="2017-08" db="EMBL/GenBank/DDBJ databases">
        <title>A dynamic microbial community with high functional redundancy inhabits the cold, oxic subseafloor aquifer.</title>
        <authorList>
            <person name="Tully B.J."/>
            <person name="Wheat C.G."/>
            <person name="Glazer B.T."/>
            <person name="Huber J.A."/>
        </authorList>
    </citation>
    <scope>NUCLEOTIDE SEQUENCE [LARGE SCALE GENOMIC DNA]</scope>
</reference>
<dbReference type="PANTHER" id="PTHR30065">
    <property type="entry name" value="FLAGELLAR BIOSYNTHETIC PROTEIN FLIR"/>
    <property type="match status" value="1"/>
</dbReference>
<evidence type="ECO:0000256" key="10">
    <source>
        <dbReference type="RuleBase" id="RU362071"/>
    </source>
</evidence>
<dbReference type="GO" id="GO:0005886">
    <property type="term" value="C:plasma membrane"/>
    <property type="evidence" value="ECO:0007669"/>
    <property type="project" value="UniProtKB-SubCell"/>
</dbReference>
<evidence type="ECO:0000256" key="6">
    <source>
        <dbReference type="ARBA" id="ARBA00022989"/>
    </source>
</evidence>
<evidence type="ECO:0000256" key="3">
    <source>
        <dbReference type="ARBA" id="ARBA00021717"/>
    </source>
</evidence>